<dbReference type="SMART" id="SM00388">
    <property type="entry name" value="HisKA"/>
    <property type="match status" value="1"/>
</dbReference>
<dbReference type="Proteomes" id="UP001595547">
    <property type="component" value="Unassembled WGS sequence"/>
</dbReference>
<feature type="domain" description="Histidine kinase" evidence="5">
    <location>
        <begin position="455"/>
        <end position="678"/>
    </location>
</feature>
<dbReference type="InterPro" id="IPR013655">
    <property type="entry name" value="PAS_fold_3"/>
</dbReference>
<dbReference type="SMART" id="SM00091">
    <property type="entry name" value="PAS"/>
    <property type="match status" value="3"/>
</dbReference>
<proteinExistence type="predicted"/>
<dbReference type="PANTHER" id="PTHR43065:SF42">
    <property type="entry name" value="TWO-COMPONENT SENSOR PPRA"/>
    <property type="match status" value="1"/>
</dbReference>
<accession>A0ABV7J0P2</accession>
<evidence type="ECO:0000259" key="8">
    <source>
        <dbReference type="PROSITE" id="PS50113"/>
    </source>
</evidence>
<dbReference type="PROSITE" id="PS50112">
    <property type="entry name" value="PAS"/>
    <property type="match status" value="2"/>
</dbReference>
<comment type="caution">
    <text evidence="9">The sequence shown here is derived from an EMBL/GenBank/DDBJ whole genome shotgun (WGS) entry which is preliminary data.</text>
</comment>
<dbReference type="PROSITE" id="PS50110">
    <property type="entry name" value="RESPONSE_REGULATORY"/>
    <property type="match status" value="2"/>
</dbReference>
<dbReference type="Gene3D" id="3.40.50.2300">
    <property type="match status" value="2"/>
</dbReference>
<dbReference type="InterPro" id="IPR005467">
    <property type="entry name" value="His_kinase_dom"/>
</dbReference>
<dbReference type="SUPFAM" id="SSF47384">
    <property type="entry name" value="Homodimeric domain of signal transducing histidine kinase"/>
    <property type="match status" value="1"/>
</dbReference>
<feature type="domain" description="Response regulatory" evidence="6">
    <location>
        <begin position="698"/>
        <end position="814"/>
    </location>
</feature>
<gene>
    <name evidence="9" type="ORF">ACFOGH_15405</name>
</gene>
<dbReference type="Pfam" id="PF02518">
    <property type="entry name" value="HATPase_c"/>
    <property type="match status" value="1"/>
</dbReference>
<dbReference type="PROSITE" id="PS50113">
    <property type="entry name" value="PAC"/>
    <property type="match status" value="2"/>
</dbReference>
<evidence type="ECO:0000256" key="1">
    <source>
        <dbReference type="ARBA" id="ARBA00000085"/>
    </source>
</evidence>
<dbReference type="EC" id="2.7.13.3" evidence="2"/>
<evidence type="ECO:0000256" key="3">
    <source>
        <dbReference type="ARBA" id="ARBA00022553"/>
    </source>
</evidence>
<evidence type="ECO:0000259" key="7">
    <source>
        <dbReference type="PROSITE" id="PS50112"/>
    </source>
</evidence>
<keyword evidence="10" id="KW-1185">Reference proteome</keyword>
<dbReference type="SUPFAM" id="SSF52172">
    <property type="entry name" value="CheY-like"/>
    <property type="match status" value="2"/>
</dbReference>
<name>A0ABV7J0P2_9RHOB</name>
<dbReference type="InterPro" id="IPR011006">
    <property type="entry name" value="CheY-like_superfamily"/>
</dbReference>
<dbReference type="CDD" id="cd00156">
    <property type="entry name" value="REC"/>
    <property type="match status" value="1"/>
</dbReference>
<protein>
    <recommendedName>
        <fullName evidence="2">histidine kinase</fullName>
        <ecNumber evidence="2">2.7.13.3</ecNumber>
    </recommendedName>
</protein>
<dbReference type="NCBIfam" id="TIGR00229">
    <property type="entry name" value="sensory_box"/>
    <property type="match status" value="2"/>
</dbReference>
<dbReference type="SMART" id="SM00387">
    <property type="entry name" value="HATPase_c"/>
    <property type="match status" value="1"/>
</dbReference>
<dbReference type="PRINTS" id="PR00344">
    <property type="entry name" value="BCTRLSENSOR"/>
</dbReference>
<dbReference type="SMART" id="SM00448">
    <property type="entry name" value="REC"/>
    <property type="match status" value="2"/>
</dbReference>
<feature type="modified residue" description="4-aspartylphosphate" evidence="4">
    <location>
        <position position="899"/>
    </location>
</feature>
<dbReference type="CDD" id="cd18161">
    <property type="entry name" value="REC_hyHK_blue-like"/>
    <property type="match status" value="1"/>
</dbReference>
<dbReference type="InterPro" id="IPR003594">
    <property type="entry name" value="HATPase_dom"/>
</dbReference>
<evidence type="ECO:0000313" key="9">
    <source>
        <dbReference type="EMBL" id="MFC3182387.1"/>
    </source>
</evidence>
<dbReference type="SMART" id="SM00086">
    <property type="entry name" value="PAC"/>
    <property type="match status" value="1"/>
</dbReference>
<dbReference type="InterPro" id="IPR000014">
    <property type="entry name" value="PAS"/>
</dbReference>
<dbReference type="PROSITE" id="PS50109">
    <property type="entry name" value="HIS_KIN"/>
    <property type="match status" value="1"/>
</dbReference>
<organism evidence="9 10">
    <name type="scientific">Cypionkella sinensis</name>
    <dbReference type="NCBI Taxonomy" id="1756043"/>
    <lineage>
        <taxon>Bacteria</taxon>
        <taxon>Pseudomonadati</taxon>
        <taxon>Pseudomonadota</taxon>
        <taxon>Alphaproteobacteria</taxon>
        <taxon>Rhodobacterales</taxon>
        <taxon>Paracoccaceae</taxon>
        <taxon>Cypionkella</taxon>
    </lineage>
</organism>
<dbReference type="SUPFAM" id="SSF55874">
    <property type="entry name" value="ATPase domain of HSP90 chaperone/DNA topoisomerase II/histidine kinase"/>
    <property type="match status" value="1"/>
</dbReference>
<dbReference type="Pfam" id="PF00072">
    <property type="entry name" value="Response_reg"/>
    <property type="match status" value="2"/>
</dbReference>
<dbReference type="Gene3D" id="3.30.450.20">
    <property type="entry name" value="PAS domain"/>
    <property type="match status" value="3"/>
</dbReference>
<dbReference type="Gene3D" id="3.30.565.10">
    <property type="entry name" value="Histidine kinase-like ATPase, C-terminal domain"/>
    <property type="match status" value="1"/>
</dbReference>
<dbReference type="InterPro" id="IPR004358">
    <property type="entry name" value="Sig_transdc_His_kin-like_C"/>
</dbReference>
<feature type="domain" description="PAS" evidence="7">
    <location>
        <begin position="1"/>
        <end position="75"/>
    </location>
</feature>
<dbReference type="Pfam" id="PF08448">
    <property type="entry name" value="PAS_4"/>
    <property type="match status" value="2"/>
</dbReference>
<feature type="modified residue" description="4-aspartylphosphate" evidence="4">
    <location>
        <position position="748"/>
    </location>
</feature>
<dbReference type="Gene3D" id="1.10.287.130">
    <property type="match status" value="1"/>
</dbReference>
<dbReference type="RefSeq" id="WP_380074055.1">
    <property type="nucleotide sequence ID" value="NZ_JBHRTO010000002.1"/>
</dbReference>
<dbReference type="InterPro" id="IPR035965">
    <property type="entry name" value="PAS-like_dom_sf"/>
</dbReference>
<feature type="domain" description="PAS" evidence="7">
    <location>
        <begin position="292"/>
        <end position="362"/>
    </location>
</feature>
<dbReference type="CDD" id="cd00130">
    <property type="entry name" value="PAS"/>
    <property type="match status" value="2"/>
</dbReference>
<dbReference type="InterPro" id="IPR001789">
    <property type="entry name" value="Sig_transdc_resp-reg_receiver"/>
</dbReference>
<dbReference type="InterPro" id="IPR003661">
    <property type="entry name" value="HisK_dim/P_dom"/>
</dbReference>
<evidence type="ECO:0000256" key="2">
    <source>
        <dbReference type="ARBA" id="ARBA00012438"/>
    </source>
</evidence>
<feature type="domain" description="PAC" evidence="8">
    <location>
        <begin position="365"/>
        <end position="417"/>
    </location>
</feature>
<dbReference type="InterPro" id="IPR036097">
    <property type="entry name" value="HisK_dim/P_sf"/>
</dbReference>
<dbReference type="Pfam" id="PF08447">
    <property type="entry name" value="PAS_3"/>
    <property type="match status" value="1"/>
</dbReference>
<evidence type="ECO:0000259" key="6">
    <source>
        <dbReference type="PROSITE" id="PS50110"/>
    </source>
</evidence>
<dbReference type="InterPro" id="IPR001610">
    <property type="entry name" value="PAC"/>
</dbReference>
<dbReference type="SUPFAM" id="SSF55785">
    <property type="entry name" value="PYP-like sensor domain (PAS domain)"/>
    <property type="match status" value="3"/>
</dbReference>
<dbReference type="EMBL" id="JBHRTO010000002">
    <property type="protein sequence ID" value="MFC3182387.1"/>
    <property type="molecule type" value="Genomic_DNA"/>
</dbReference>
<keyword evidence="3 4" id="KW-0597">Phosphoprotein</keyword>
<dbReference type="InterPro" id="IPR036890">
    <property type="entry name" value="HATPase_C_sf"/>
</dbReference>
<dbReference type="InterPro" id="IPR000700">
    <property type="entry name" value="PAS-assoc_C"/>
</dbReference>
<evidence type="ECO:0000259" key="5">
    <source>
        <dbReference type="PROSITE" id="PS50109"/>
    </source>
</evidence>
<dbReference type="PANTHER" id="PTHR43065">
    <property type="entry name" value="SENSOR HISTIDINE KINASE"/>
    <property type="match status" value="1"/>
</dbReference>
<dbReference type="InterPro" id="IPR013656">
    <property type="entry name" value="PAS_4"/>
</dbReference>
<reference evidence="10" key="1">
    <citation type="journal article" date="2019" name="Int. J. Syst. Evol. Microbiol.">
        <title>The Global Catalogue of Microorganisms (GCM) 10K type strain sequencing project: providing services to taxonomists for standard genome sequencing and annotation.</title>
        <authorList>
            <consortium name="The Broad Institute Genomics Platform"/>
            <consortium name="The Broad Institute Genome Sequencing Center for Infectious Disease"/>
            <person name="Wu L."/>
            <person name="Ma J."/>
        </authorList>
    </citation>
    <scope>NUCLEOTIDE SEQUENCE [LARGE SCALE GENOMIC DNA]</scope>
    <source>
        <strain evidence="10">KCTC 52039</strain>
    </source>
</reference>
<comment type="catalytic activity">
    <reaction evidence="1">
        <text>ATP + protein L-histidine = ADP + protein N-phospho-L-histidine.</text>
        <dbReference type="EC" id="2.7.13.3"/>
    </reaction>
</comment>
<sequence>MLIDLDAIFASSPSPHVLLDRDLRMIWANDAYLTVTGRSRAQVIGRIITEEFPAPPDSIAERMLNASFKRVFESGVTDHLPLIPYPITTADGTAQARYWSATHTPLLDPQGAVEYLLQNTNDVTELYVASAAERAANPADHTTMVRRAEVVARQNLELGSIAQFFRTIFDQAPGFIAIVSGPEHVFQLTNDAYKELIGRADVLGQTVRAALPELQGQGFFELLDQVYASGTPFSQTGAVVRLRPTEGGAEIERHVDFIFQPMRDSEGLTTGIFVQGHDVTKQKAAESELVETRERFRVMAQSMPNQVWTAAPDGGLDWLNDQAYAYTGLDEAGLYGSAWGQAVHPDDLPTAAAQWAAAVATGQLYETEFRIRRYDGVYRWFIVRAVPIYRAEGVVDRWVGTNTDIEDRKLAEAAIAQINQTLEDRVAERNRELEVVNAALRQSQKMEAIGNLAGGIAHDFNNLLQTISGSLQLAMRRIDPGSDVLPRIELAMKAVERGATLASQLLSFGRRQPLAPKVINLGRLLRDAGNIVRSAIGEGVEVETIVGGGLWNTCVDPTNVESAVLNMAINGRDAMEGHGKLTIEIGNAYLDEAYARAHLDVVPGQYVMLAVTDTGSGMSADVIERVFDPFFTTKPEGRGTGLGMSMVYGFVKQSGGHIKIYSEIGSGTSVKIYLPRSLDAEELPPSLTADDLAGGHETILLVEDDEDVRITAAHLLNDLGYTVLQARDAERALAVIESGARIDLLFTDVVMPGKVTSREMADRARHLIPHLPVLFTSGYTRNSIVHGGRLDPGVQLLSKPYTQEQLALKIREVLGKPCAPAVAVASQRAETAVSAPVQVVTASAAIVGLRVLVCEDQMLIRMDLVDGLVESGCVAEGVGSGTEALALLQAADFDLLIVDVGLPDMSGVEVAQRAVAIKPDLPVIFATGGRSVTGAEGLQNYTILGKPFSDRELKDAILTVLEK</sequence>
<evidence type="ECO:0000256" key="4">
    <source>
        <dbReference type="PROSITE-ProRule" id="PRU00169"/>
    </source>
</evidence>
<feature type="domain" description="Response regulatory" evidence="6">
    <location>
        <begin position="850"/>
        <end position="961"/>
    </location>
</feature>
<feature type="domain" description="PAC" evidence="8">
    <location>
        <begin position="236"/>
        <end position="291"/>
    </location>
</feature>
<evidence type="ECO:0000313" key="10">
    <source>
        <dbReference type="Proteomes" id="UP001595547"/>
    </source>
</evidence>